<evidence type="ECO:0000313" key="2">
    <source>
        <dbReference type="EMBL" id="RRW29653.1"/>
    </source>
</evidence>
<organism evidence="2 3">
    <name type="scientific">Ectopseudomonas oleovorans</name>
    <name type="common">Pseudomonas oleovorans</name>
    <dbReference type="NCBI Taxonomy" id="301"/>
    <lineage>
        <taxon>Bacteria</taxon>
        <taxon>Pseudomonadati</taxon>
        <taxon>Pseudomonadota</taxon>
        <taxon>Gammaproteobacteria</taxon>
        <taxon>Pseudomonadales</taxon>
        <taxon>Pseudomonadaceae</taxon>
        <taxon>Ectopseudomonas</taxon>
    </lineage>
</organism>
<dbReference type="PROSITE" id="PS51750">
    <property type="entry name" value="BRO_N"/>
    <property type="match status" value="1"/>
</dbReference>
<dbReference type="PANTHER" id="PTHR36180">
    <property type="entry name" value="DNA-BINDING PROTEIN-RELATED-RELATED"/>
    <property type="match status" value="1"/>
</dbReference>
<dbReference type="Pfam" id="PF02498">
    <property type="entry name" value="Bro-N"/>
    <property type="match status" value="1"/>
</dbReference>
<name>A0A3R8W4E1_ECTOL</name>
<feature type="domain" description="Bro-N" evidence="1">
    <location>
        <begin position="1"/>
        <end position="106"/>
    </location>
</feature>
<accession>A0A3R8W4E1</accession>
<dbReference type="PANTHER" id="PTHR36180:SF2">
    <property type="entry name" value="BRO FAMILY PROTEIN"/>
    <property type="match status" value="1"/>
</dbReference>
<dbReference type="SMART" id="SM01040">
    <property type="entry name" value="Bro-N"/>
    <property type="match status" value="1"/>
</dbReference>
<gene>
    <name evidence="2" type="ORF">EGJ44_20210</name>
</gene>
<dbReference type="InterPro" id="IPR003497">
    <property type="entry name" value="BRO_N_domain"/>
</dbReference>
<dbReference type="EMBL" id="RHRS01000078">
    <property type="protein sequence ID" value="RRW29653.1"/>
    <property type="molecule type" value="Genomic_DNA"/>
</dbReference>
<reference evidence="2 3" key="1">
    <citation type="submission" date="2018-10" db="EMBL/GenBank/DDBJ databases">
        <title>Transmission dynamics of multidrug resistant bacteria on intensive care unit surfaces.</title>
        <authorList>
            <person name="D'Souza A.W."/>
            <person name="Potter R.F."/>
            <person name="Wallace M."/>
            <person name="Shupe A."/>
            <person name="Patel S."/>
            <person name="Sun S."/>
            <person name="Gul D."/>
            <person name="Kwon J.H."/>
            <person name="Andleeb S."/>
            <person name="Burnham C.-A.D."/>
            <person name="Dantas G."/>
        </authorList>
    </citation>
    <scope>NUCLEOTIDE SEQUENCE [LARGE SCALE GENOMIC DNA]</scope>
    <source>
        <strain evidence="2 3">PO_271</strain>
    </source>
</reference>
<evidence type="ECO:0000259" key="1">
    <source>
        <dbReference type="PROSITE" id="PS51750"/>
    </source>
</evidence>
<protein>
    <recommendedName>
        <fullName evidence="1">Bro-N domain-containing protein</fullName>
    </recommendedName>
</protein>
<proteinExistence type="predicted"/>
<evidence type="ECO:0000313" key="3">
    <source>
        <dbReference type="Proteomes" id="UP000272833"/>
    </source>
</evidence>
<dbReference type="AlphaFoldDB" id="A0A3R8W4E1"/>
<sequence>MTNIIQFKFNTQEVRTVADEKGEPWFAAKDVCIVLGYRNGSDAVKKHCRERGVAKRDTPTSSGIQAMTFINEGNLYRLIVKSRKPEAEKFEQLVMDEILPTIRKTGRYESPKPATLTPAQQRHIQNRVAELARSPGNSFANVYRSIKDQFQVGSYKDVPAERYPALCHYLMTAPLEGELVEGQQQAVTQGQHSLTDSQMYEVYFTALHFTQLHRIFRESRLYDHLTGLGSRIGIEMVDHFTDGGAMAAGLLRQHAAEFEAIQRRLRVNAYR</sequence>
<dbReference type="Proteomes" id="UP000272833">
    <property type="component" value="Unassembled WGS sequence"/>
</dbReference>
<comment type="caution">
    <text evidence="2">The sequence shown here is derived from an EMBL/GenBank/DDBJ whole genome shotgun (WGS) entry which is preliminary data.</text>
</comment>